<dbReference type="EMBL" id="CP009922">
    <property type="protein sequence ID" value="AKG44686.1"/>
    <property type="molecule type" value="Genomic_DNA"/>
</dbReference>
<name>A0A0F7CPH8_9ACTN</name>
<dbReference type="Proteomes" id="UP000034034">
    <property type="component" value="Chromosome"/>
</dbReference>
<dbReference type="KEGG" id="sxi:SXIM_33020"/>
<feature type="transmembrane region" description="Helical" evidence="1">
    <location>
        <begin position="154"/>
        <end position="176"/>
    </location>
</feature>
<evidence type="ECO:0000313" key="2">
    <source>
        <dbReference type="EMBL" id="AKG44686.1"/>
    </source>
</evidence>
<keyword evidence="1" id="KW-0812">Transmembrane</keyword>
<reference evidence="2" key="1">
    <citation type="submission" date="2019-08" db="EMBL/GenBank/DDBJ databases">
        <title>Complete genome sequence of a mangrove-derived Streptomyces xiamenensis.</title>
        <authorList>
            <person name="Xu J."/>
        </authorList>
    </citation>
    <scope>NUCLEOTIDE SEQUENCE</scope>
    <source>
        <strain evidence="2">318</strain>
    </source>
</reference>
<evidence type="ECO:0000256" key="1">
    <source>
        <dbReference type="SAM" id="Phobius"/>
    </source>
</evidence>
<dbReference type="AlphaFoldDB" id="A0A0F7CPH8"/>
<dbReference type="RefSeq" id="WP_030729195.1">
    <property type="nucleotide sequence ID" value="NZ_CP009922.3"/>
</dbReference>
<accession>A0A0F7CPH8</accession>
<organism evidence="2 3">
    <name type="scientific">Streptomyces xiamenensis</name>
    <dbReference type="NCBI Taxonomy" id="408015"/>
    <lineage>
        <taxon>Bacteria</taxon>
        <taxon>Bacillati</taxon>
        <taxon>Actinomycetota</taxon>
        <taxon>Actinomycetes</taxon>
        <taxon>Kitasatosporales</taxon>
        <taxon>Streptomycetaceae</taxon>
        <taxon>Streptomyces</taxon>
    </lineage>
</organism>
<evidence type="ECO:0000313" key="3">
    <source>
        <dbReference type="Proteomes" id="UP000034034"/>
    </source>
</evidence>
<feature type="transmembrane region" description="Helical" evidence="1">
    <location>
        <begin position="242"/>
        <end position="275"/>
    </location>
</feature>
<keyword evidence="1" id="KW-0472">Membrane</keyword>
<keyword evidence="1" id="KW-1133">Transmembrane helix</keyword>
<protein>
    <submittedName>
        <fullName evidence="2">Uncharacterized protein</fullName>
    </submittedName>
</protein>
<dbReference type="HOGENOM" id="CLU_503366_0_0_11"/>
<proteinExistence type="predicted"/>
<gene>
    <name evidence="2" type="ORF">SXIM_33020</name>
</gene>
<feature type="transmembrane region" description="Helical" evidence="1">
    <location>
        <begin position="182"/>
        <end position="202"/>
    </location>
</feature>
<feature type="transmembrane region" description="Helical" evidence="1">
    <location>
        <begin position="12"/>
        <end position="31"/>
    </location>
</feature>
<feature type="transmembrane region" description="Helical" evidence="1">
    <location>
        <begin position="209"/>
        <end position="236"/>
    </location>
</feature>
<keyword evidence="3" id="KW-1185">Reference proteome</keyword>
<sequence>MVPLPAVAVRSTPTALTLVAAVVSLVTLHLLRLAGTVIGTSIADLPALLPAAACAAVAGPLVWWLGPRHALPAALGTLAVLWTLLLAEPVRVTPVVGLVLAVALATLVLVVRRLSAVAEDGAGRLARALALAVAADVTLRLFGDLWDPLWHGGALAVLLSLALTALLAAGAWVATLGTPPPAVGGGVQVALLGPALGLYTLLGSPAFLAVWAGIPVTLAGVWITMGTAIGVAALSVPLPRGVVIVLPLAVAFALLPSPLAAPAVLLALAVLPYVVRRALTAWERTAATGHGALADLALAGAGCGVGCALVLLPSPWPVVAGAIGLGWAAGEAAGPARLLRPFGPVVAASVLLAVPPLAGAARPAADPLPVDTAGGMYRVLNWDVAGASPPEVLTGIQESGAHVVVLHGVPRGTVASGGLDLPAWLEKRLSAEAVWAADEGDRQTGTLVLTSLPVSETAAGPSYAVLTVTLTDGEPSRVGAGTGLGALLREEPQVLALPRAGVSSPEDSGFHPAGESRIFARELLEFGPADTSPPAATVYVP</sequence>
<feature type="transmembrane region" description="Helical" evidence="1">
    <location>
        <begin position="43"/>
        <end position="64"/>
    </location>
</feature>
<dbReference type="PATRIC" id="fig|408015.6.peg.3342"/>
<feature type="transmembrane region" description="Helical" evidence="1">
    <location>
        <begin position="94"/>
        <end position="112"/>
    </location>
</feature>